<reference evidence="1" key="3">
    <citation type="journal article" date="2017" name="Nature">
        <title>Genome sequence of the progenitor of the wheat D genome Aegilops tauschii.</title>
        <authorList>
            <person name="Luo M.C."/>
            <person name="Gu Y.Q."/>
            <person name="Puiu D."/>
            <person name="Wang H."/>
            <person name="Twardziok S.O."/>
            <person name="Deal K.R."/>
            <person name="Huo N."/>
            <person name="Zhu T."/>
            <person name="Wang L."/>
            <person name="Wang Y."/>
            <person name="McGuire P.E."/>
            <person name="Liu S."/>
            <person name="Long H."/>
            <person name="Ramasamy R.K."/>
            <person name="Rodriguez J.C."/>
            <person name="Van S.L."/>
            <person name="Yuan L."/>
            <person name="Wang Z."/>
            <person name="Xia Z."/>
            <person name="Xiao L."/>
            <person name="Anderson O.D."/>
            <person name="Ouyang S."/>
            <person name="Liang Y."/>
            <person name="Zimin A.V."/>
            <person name="Pertea G."/>
            <person name="Qi P."/>
            <person name="Bennetzen J.L."/>
            <person name="Dai X."/>
            <person name="Dawson M.W."/>
            <person name="Muller H.G."/>
            <person name="Kugler K."/>
            <person name="Rivarola-Duarte L."/>
            <person name="Spannagl M."/>
            <person name="Mayer K.F.X."/>
            <person name="Lu F.H."/>
            <person name="Bevan M.W."/>
            <person name="Leroy P."/>
            <person name="Li P."/>
            <person name="You F.M."/>
            <person name="Sun Q."/>
            <person name="Liu Z."/>
            <person name="Lyons E."/>
            <person name="Wicker T."/>
            <person name="Salzberg S.L."/>
            <person name="Devos K.M."/>
            <person name="Dvorak J."/>
        </authorList>
    </citation>
    <scope>NUCLEOTIDE SEQUENCE [LARGE SCALE GENOMIC DNA]</scope>
    <source>
        <strain evidence="1">cv. AL8/78</strain>
    </source>
</reference>
<keyword evidence="2" id="KW-1185">Reference proteome</keyword>
<protein>
    <submittedName>
        <fullName evidence="1">Uncharacterized protein</fullName>
    </submittedName>
</protein>
<dbReference type="PROSITE" id="PS51257">
    <property type="entry name" value="PROKAR_LIPOPROTEIN"/>
    <property type="match status" value="1"/>
</dbReference>
<accession>A0A453AQ97</accession>
<dbReference type="Proteomes" id="UP000015105">
    <property type="component" value="Chromosome 2D"/>
</dbReference>
<organism evidence="1 2">
    <name type="scientific">Aegilops tauschii subsp. strangulata</name>
    <name type="common">Goatgrass</name>
    <dbReference type="NCBI Taxonomy" id="200361"/>
    <lineage>
        <taxon>Eukaryota</taxon>
        <taxon>Viridiplantae</taxon>
        <taxon>Streptophyta</taxon>
        <taxon>Embryophyta</taxon>
        <taxon>Tracheophyta</taxon>
        <taxon>Spermatophyta</taxon>
        <taxon>Magnoliopsida</taxon>
        <taxon>Liliopsida</taxon>
        <taxon>Poales</taxon>
        <taxon>Poaceae</taxon>
        <taxon>BOP clade</taxon>
        <taxon>Pooideae</taxon>
        <taxon>Triticodae</taxon>
        <taxon>Triticeae</taxon>
        <taxon>Triticinae</taxon>
        <taxon>Aegilops</taxon>
    </lineage>
</organism>
<reference evidence="2" key="2">
    <citation type="journal article" date="2017" name="Nat. Plants">
        <title>The Aegilops tauschii genome reveals multiple impacts of transposons.</title>
        <authorList>
            <person name="Zhao G."/>
            <person name="Zou C."/>
            <person name="Li K."/>
            <person name="Wang K."/>
            <person name="Li T."/>
            <person name="Gao L."/>
            <person name="Zhang X."/>
            <person name="Wang H."/>
            <person name="Yang Z."/>
            <person name="Liu X."/>
            <person name="Jiang W."/>
            <person name="Mao L."/>
            <person name="Kong X."/>
            <person name="Jiao Y."/>
            <person name="Jia J."/>
        </authorList>
    </citation>
    <scope>NUCLEOTIDE SEQUENCE [LARGE SCALE GENOMIC DNA]</scope>
    <source>
        <strain evidence="2">cv. AL8/78</strain>
    </source>
</reference>
<reference evidence="2" key="1">
    <citation type="journal article" date="2014" name="Science">
        <title>Ancient hybridizations among the ancestral genomes of bread wheat.</title>
        <authorList>
            <consortium name="International Wheat Genome Sequencing Consortium,"/>
            <person name="Marcussen T."/>
            <person name="Sandve S.R."/>
            <person name="Heier L."/>
            <person name="Spannagl M."/>
            <person name="Pfeifer M."/>
            <person name="Jakobsen K.S."/>
            <person name="Wulff B.B."/>
            <person name="Steuernagel B."/>
            <person name="Mayer K.F."/>
            <person name="Olsen O.A."/>
        </authorList>
    </citation>
    <scope>NUCLEOTIDE SEQUENCE [LARGE SCALE GENOMIC DNA]</scope>
    <source>
        <strain evidence="2">cv. AL8/78</strain>
    </source>
</reference>
<evidence type="ECO:0000313" key="2">
    <source>
        <dbReference type="Proteomes" id="UP000015105"/>
    </source>
</evidence>
<dbReference type="Gramene" id="AET2Gv20222600.2">
    <property type="protein sequence ID" value="AET2Gv20222600.2"/>
    <property type="gene ID" value="AET2Gv20222600"/>
</dbReference>
<proteinExistence type="predicted"/>
<name>A0A453AQ97_AEGTS</name>
<evidence type="ECO:0000313" key="1">
    <source>
        <dbReference type="EnsemblPlants" id="AET2Gv20222600.2"/>
    </source>
</evidence>
<sequence length="140" mass="15345">MQRQGIGILLVICKKFQKTREINIQNGALIACFQEPPSSPAFQSPNASKKGSWKLKSISSLCQKTCSTESVLCQCYVSIYTRTALQFEACEGASPHVLKSEQMPLCRHSPNRQILNALLPEFQNNPLCPSSRSTNGAGAN</sequence>
<reference evidence="1" key="4">
    <citation type="submission" date="2019-03" db="UniProtKB">
        <authorList>
            <consortium name="EnsemblPlants"/>
        </authorList>
    </citation>
    <scope>IDENTIFICATION</scope>
</reference>
<dbReference type="EnsemblPlants" id="AET2Gv20222600.2">
    <property type="protein sequence ID" value="AET2Gv20222600.2"/>
    <property type="gene ID" value="AET2Gv20222600"/>
</dbReference>
<dbReference type="AlphaFoldDB" id="A0A453AQ97"/>
<reference evidence="1" key="5">
    <citation type="journal article" date="2021" name="G3 (Bethesda)">
        <title>Aegilops tauschii genome assembly Aet v5.0 features greater sequence contiguity and improved annotation.</title>
        <authorList>
            <person name="Wang L."/>
            <person name="Zhu T."/>
            <person name="Rodriguez J.C."/>
            <person name="Deal K.R."/>
            <person name="Dubcovsky J."/>
            <person name="McGuire P.E."/>
            <person name="Lux T."/>
            <person name="Spannagl M."/>
            <person name="Mayer K.F.X."/>
            <person name="Baldrich P."/>
            <person name="Meyers B.C."/>
            <person name="Huo N."/>
            <person name="Gu Y.Q."/>
            <person name="Zhou H."/>
            <person name="Devos K.M."/>
            <person name="Bennetzen J.L."/>
            <person name="Unver T."/>
            <person name="Budak H."/>
            <person name="Gulick P.J."/>
            <person name="Galiba G."/>
            <person name="Kalapos B."/>
            <person name="Nelson D.R."/>
            <person name="Li P."/>
            <person name="You F.M."/>
            <person name="Luo M.C."/>
            <person name="Dvorak J."/>
        </authorList>
    </citation>
    <scope>NUCLEOTIDE SEQUENCE [LARGE SCALE GENOMIC DNA]</scope>
    <source>
        <strain evidence="1">cv. AL8/78</strain>
    </source>
</reference>